<evidence type="ECO:0000259" key="2">
    <source>
        <dbReference type="Pfam" id="PF22879"/>
    </source>
</evidence>
<organism evidence="3 4">
    <name type="scientific">Vreelandella malpeensis</name>
    <dbReference type="NCBI Taxonomy" id="1172368"/>
    <lineage>
        <taxon>Bacteria</taxon>
        <taxon>Pseudomonadati</taxon>
        <taxon>Pseudomonadota</taxon>
        <taxon>Gammaproteobacteria</taxon>
        <taxon>Oceanospirillales</taxon>
        <taxon>Halomonadaceae</taxon>
        <taxon>Vreelandella</taxon>
    </lineage>
</organism>
<evidence type="ECO:0000259" key="1">
    <source>
        <dbReference type="Pfam" id="PF10592"/>
    </source>
</evidence>
<comment type="caution">
    <text evidence="3">The sequence shown here is derived from an EMBL/GenBank/DDBJ whole genome shotgun (WGS) entry which is preliminary data.</text>
</comment>
<keyword evidence="4" id="KW-1185">Reference proteome</keyword>
<proteinExistence type="predicted"/>
<name>A0ABS8DT64_9GAMM</name>
<reference evidence="3 4" key="1">
    <citation type="journal article" date="2021" name="Sci. Rep.">
        <title>Genome analysis of a halophilic bacterium Halomonas malpeensis YU-PRIM-29(T) reveals its exopolysaccharide and pigment producing capabilities.</title>
        <authorList>
            <person name="Athmika"/>
            <person name="Ghate S.D."/>
            <person name="Arun A.B."/>
            <person name="Rao S.S."/>
            <person name="Kumar S.T.A."/>
            <person name="Kandiyil M.K."/>
            <person name="Saptami K."/>
            <person name="Rekha P.D."/>
        </authorList>
    </citation>
    <scope>NUCLEOTIDE SEQUENCE [LARGE SCALE GENOMIC DNA]</scope>
    <source>
        <strain evidence="4">prim 29</strain>
    </source>
</reference>
<dbReference type="InterPro" id="IPR055101">
    <property type="entry name" value="AIPR_N"/>
</dbReference>
<sequence>MSELEEFHRELIADIQGEADVGGIYTTEAFFERMGDILTEAGELDGADYTYFEGAGQNGVAMQVDGYGGDPRDAQGILSLILCDFQVTEEVRRLQSEHLKSRFNRMSVFLRHALREDFREKLEETSSGFMLADLIATTWPNITKIKLVLITNAEKRVKADGLPAGSIDDKLITYSVWDLARIEKFIRSGQTREELVIDFEKDFGGGIPVLRASMGDAALESYVAVIRGSQLGDIYEKWGTRLLEANVRSFLQARGKVNQGIRNTLEDQPEMFFAYNNGITATADAVDIRQTENGPLLVSADNLQVVNGGQTTASIHSARKQRPKKPKARLEEVYVQMKLNVVPSDTADEVIPNISLYANSQNKVSDADLASNHPFQMRLQEFSRRILAPKGYGKYQETRWFYERARGQYPDERTRRTDAERKKFDLEYPRSQYFNKTDLAKFENSWAGLPHVVSQGAQKNFVAFQKEVASEWKKSDKRFDETWFKRMIAKAMIFRHLEKTVPQQPWYQGGYRAKIVTYSMAKLAHDINKIKKFVDLDKVWRLQSVPEPIETAFLLAAEGSHHVIINPPQGVRDMGEWAKKQACWSQVQERKIQYPSELKEYLTTLDEAASVISEERREKAEILEVNTYLFVFERGGPFWRQALEWGMKNKLLTPAESGVLEKCSKIPKVLPSERQCAIAMKALEKLKVNGFIGSDQDEAGDRLI</sequence>
<evidence type="ECO:0000313" key="4">
    <source>
        <dbReference type="Proteomes" id="UP001319882"/>
    </source>
</evidence>
<dbReference type="RefSeq" id="WP_227390117.1">
    <property type="nucleotide sequence ID" value="NZ_JBHSCJ010000004.1"/>
</dbReference>
<dbReference type="InterPro" id="IPR018891">
    <property type="entry name" value="AIPR_C"/>
</dbReference>
<evidence type="ECO:0000313" key="3">
    <source>
        <dbReference type="EMBL" id="MCB8889463.1"/>
    </source>
</evidence>
<dbReference type="Pfam" id="PF10592">
    <property type="entry name" value="AIPR"/>
    <property type="match status" value="1"/>
</dbReference>
<feature type="domain" description="Abortive phage infection protein C-terminal" evidence="1">
    <location>
        <begin position="243"/>
        <end position="568"/>
    </location>
</feature>
<accession>A0ABS8DT64</accession>
<dbReference type="Pfam" id="PF22879">
    <property type="entry name" value="AIPR_N"/>
    <property type="match status" value="1"/>
</dbReference>
<dbReference type="EMBL" id="WHVL01000003">
    <property type="protein sequence ID" value="MCB8889463.1"/>
    <property type="molecule type" value="Genomic_DNA"/>
</dbReference>
<feature type="domain" description="Abortive infection phage resistance protein N-terminal" evidence="2">
    <location>
        <begin position="30"/>
        <end position="182"/>
    </location>
</feature>
<dbReference type="Proteomes" id="UP001319882">
    <property type="component" value="Unassembled WGS sequence"/>
</dbReference>
<protein>
    <submittedName>
        <fullName evidence="3">AIPR family protein</fullName>
    </submittedName>
</protein>
<gene>
    <name evidence="3" type="ORF">GEV37_10095</name>
</gene>